<dbReference type="InterPro" id="IPR035965">
    <property type="entry name" value="PAS-like_dom_sf"/>
</dbReference>
<evidence type="ECO:0000259" key="2">
    <source>
        <dbReference type="SMART" id="SM00091"/>
    </source>
</evidence>
<sequence>MDENSEEDEQERKKRLKREANRRSAQLSRQRKKAFVEDLKAKNAEYLHARSVLACHPDAVFATDGSGVIAYANPAAAKRAHADATRLTGTSFPNLLDQDSRRRFVAALRESEGAPPSTSISLGGPLQLMKNGALEVTVECAAAPRPDAPEERFAVAAGRPARKRARA</sequence>
<dbReference type="EMBL" id="HBIW01013044">
    <property type="protein sequence ID" value="CAE0695762.1"/>
    <property type="molecule type" value="Transcribed_RNA"/>
</dbReference>
<dbReference type="GO" id="GO:0003700">
    <property type="term" value="F:DNA-binding transcription factor activity"/>
    <property type="evidence" value="ECO:0007669"/>
    <property type="project" value="InterPro"/>
</dbReference>
<evidence type="ECO:0000313" key="5">
    <source>
        <dbReference type="Proteomes" id="UP000789595"/>
    </source>
</evidence>
<feature type="domain" description="PAS" evidence="2">
    <location>
        <begin position="47"/>
        <end position="113"/>
    </location>
</feature>
<keyword evidence="5" id="KW-1185">Reference proteome</keyword>
<name>A0A7S4E7L1_9STRA</name>
<dbReference type="InterPro" id="IPR000014">
    <property type="entry name" value="PAS"/>
</dbReference>
<dbReference type="EMBL" id="CAKKNE010000006">
    <property type="protein sequence ID" value="CAH0378962.1"/>
    <property type="molecule type" value="Genomic_DNA"/>
</dbReference>
<proteinExistence type="predicted"/>
<feature type="region of interest" description="Disordered" evidence="1">
    <location>
        <begin position="145"/>
        <end position="167"/>
    </location>
</feature>
<gene>
    <name evidence="3" type="ORF">PCAL00307_LOCUS11198</name>
    <name evidence="4" type="ORF">PECAL_6P05630</name>
</gene>
<dbReference type="Pfam" id="PF08448">
    <property type="entry name" value="PAS_4"/>
    <property type="match status" value="1"/>
</dbReference>
<dbReference type="SUPFAM" id="SSF57959">
    <property type="entry name" value="Leucine zipper domain"/>
    <property type="match status" value="1"/>
</dbReference>
<dbReference type="Proteomes" id="UP000789595">
    <property type="component" value="Unassembled WGS sequence"/>
</dbReference>
<dbReference type="SUPFAM" id="SSF55785">
    <property type="entry name" value="PYP-like sensor domain (PAS domain)"/>
    <property type="match status" value="1"/>
</dbReference>
<dbReference type="AlphaFoldDB" id="A0A7S4E7L1"/>
<evidence type="ECO:0000313" key="3">
    <source>
        <dbReference type="EMBL" id="CAE0695762.1"/>
    </source>
</evidence>
<dbReference type="OrthoDB" id="46629at2759"/>
<reference evidence="4" key="2">
    <citation type="submission" date="2021-11" db="EMBL/GenBank/DDBJ databases">
        <authorList>
            <consortium name="Genoscope - CEA"/>
            <person name="William W."/>
        </authorList>
    </citation>
    <scope>NUCLEOTIDE SEQUENCE</scope>
</reference>
<dbReference type="InterPro" id="IPR013656">
    <property type="entry name" value="PAS_4"/>
</dbReference>
<evidence type="ECO:0000256" key="1">
    <source>
        <dbReference type="SAM" id="MobiDB-lite"/>
    </source>
</evidence>
<evidence type="ECO:0000313" key="4">
    <source>
        <dbReference type="EMBL" id="CAH0378962.1"/>
    </source>
</evidence>
<reference evidence="3" key="1">
    <citation type="submission" date="2021-01" db="EMBL/GenBank/DDBJ databases">
        <authorList>
            <person name="Corre E."/>
            <person name="Pelletier E."/>
            <person name="Niang G."/>
            <person name="Scheremetjew M."/>
            <person name="Finn R."/>
            <person name="Kale V."/>
            <person name="Holt S."/>
            <person name="Cochrane G."/>
            <person name="Meng A."/>
            <person name="Brown T."/>
            <person name="Cohen L."/>
        </authorList>
    </citation>
    <scope>NUCLEOTIDE SEQUENCE</scope>
    <source>
        <strain evidence="3">CCMP1756</strain>
    </source>
</reference>
<organism evidence="3">
    <name type="scientific">Pelagomonas calceolata</name>
    <dbReference type="NCBI Taxonomy" id="35677"/>
    <lineage>
        <taxon>Eukaryota</taxon>
        <taxon>Sar</taxon>
        <taxon>Stramenopiles</taxon>
        <taxon>Ochrophyta</taxon>
        <taxon>Pelagophyceae</taxon>
        <taxon>Pelagomonadales</taxon>
        <taxon>Pelagomonadaceae</taxon>
        <taxon>Pelagomonas</taxon>
    </lineage>
</organism>
<dbReference type="SMART" id="SM00091">
    <property type="entry name" value="PAS"/>
    <property type="match status" value="1"/>
</dbReference>
<dbReference type="InterPro" id="IPR046347">
    <property type="entry name" value="bZIP_sf"/>
</dbReference>
<accession>A0A7S4E7L1</accession>
<feature type="region of interest" description="Disordered" evidence="1">
    <location>
        <begin position="1"/>
        <end position="34"/>
    </location>
</feature>
<protein>
    <recommendedName>
        <fullName evidence="2">PAS domain-containing protein</fullName>
    </recommendedName>
</protein>
<dbReference type="Gene3D" id="3.30.450.20">
    <property type="entry name" value="PAS domain"/>
    <property type="match status" value="1"/>
</dbReference>